<evidence type="ECO:0000256" key="4">
    <source>
        <dbReference type="PROSITE-ProRule" id="PRU00182"/>
    </source>
</evidence>
<accession>A0A974NKJ8</accession>
<dbReference type="InterPro" id="IPR050343">
    <property type="entry name" value="RsuA_PseudoU_synthase"/>
</dbReference>
<dbReference type="GO" id="GO:0000455">
    <property type="term" value="P:enzyme-directed rRNA pseudouridine synthesis"/>
    <property type="evidence" value="ECO:0007669"/>
    <property type="project" value="UniProtKB-ARBA"/>
</dbReference>
<keyword evidence="2 4" id="KW-0694">RNA-binding</keyword>
<dbReference type="GO" id="GO:0005829">
    <property type="term" value="C:cytosol"/>
    <property type="evidence" value="ECO:0007669"/>
    <property type="project" value="UniProtKB-ARBA"/>
</dbReference>
<dbReference type="GO" id="GO:0120159">
    <property type="term" value="F:rRNA pseudouridine synthase activity"/>
    <property type="evidence" value="ECO:0007669"/>
    <property type="project" value="UniProtKB-ARBA"/>
</dbReference>
<dbReference type="EC" id="5.4.99.-" evidence="5"/>
<dbReference type="Proteomes" id="UP000595254">
    <property type="component" value="Chromosome"/>
</dbReference>
<dbReference type="InterPro" id="IPR020094">
    <property type="entry name" value="TruA/RsuA/RluB/E/F_N"/>
</dbReference>
<dbReference type="InterPro" id="IPR042092">
    <property type="entry name" value="PsdUridine_s_RsuA/RluB/E/F_cat"/>
</dbReference>
<dbReference type="KEGG" id="ppsr:I6J18_18005"/>
<dbReference type="InterPro" id="IPR002942">
    <property type="entry name" value="S4_RNA-bd"/>
</dbReference>
<sequence>MRIDKLLANIGYGTRKEVKKMLKTGAVLVNEHAVKDAKAHVDPIQDRVTVHGELVEYKEFIYLMMNKPPGVISATEDNFQETVIDLLSPEHAAYEPFPVGRLDKDTEGLLLITNDGKLTHKLLSPKKHVPKLYFAVIEGMVTEEDIEAFRNGVTFDDGYLTKPAELQILKSGETSEIEISIMEGKFHQVKRMFEAVGKRVTYLKRISMGSLELDEGLELGTYRELTVDELEGLQNSPAGLSEETNE</sequence>
<keyword evidence="3 5" id="KW-0413">Isomerase</keyword>
<evidence type="ECO:0000256" key="3">
    <source>
        <dbReference type="ARBA" id="ARBA00023235"/>
    </source>
</evidence>
<protein>
    <recommendedName>
        <fullName evidence="5">Pseudouridine synthase</fullName>
        <ecNumber evidence="5">5.4.99.-</ecNumber>
    </recommendedName>
</protein>
<dbReference type="Gene3D" id="3.30.70.1560">
    <property type="entry name" value="Alpha-L RNA-binding motif"/>
    <property type="match status" value="1"/>
</dbReference>
<dbReference type="EMBL" id="CP068053">
    <property type="protein sequence ID" value="QQS99477.1"/>
    <property type="molecule type" value="Genomic_DNA"/>
</dbReference>
<evidence type="ECO:0000313" key="7">
    <source>
        <dbReference type="EMBL" id="QQS99477.1"/>
    </source>
</evidence>
<dbReference type="InterPro" id="IPR036986">
    <property type="entry name" value="S4_RNA-bd_sf"/>
</dbReference>
<dbReference type="PROSITE" id="PS50889">
    <property type="entry name" value="S4"/>
    <property type="match status" value="1"/>
</dbReference>
<name>A0A974NKJ8_PERPY</name>
<comment type="similarity">
    <text evidence="1 5">Belongs to the pseudouridine synthase RsuA family.</text>
</comment>
<dbReference type="Gene3D" id="3.30.70.580">
    <property type="entry name" value="Pseudouridine synthase I, catalytic domain, N-terminal subdomain"/>
    <property type="match status" value="1"/>
</dbReference>
<dbReference type="InterPro" id="IPR020103">
    <property type="entry name" value="PsdUridine_synth_cat_dom_sf"/>
</dbReference>
<reference evidence="7 8" key="1">
    <citation type="submission" date="2021-01" db="EMBL/GenBank/DDBJ databases">
        <title>FDA dAtabase for Regulatory Grade micrObial Sequences (FDA-ARGOS): Supporting development and validation of Infectious Disease Dx tests.</title>
        <authorList>
            <person name="Nelson B."/>
            <person name="Plummer A."/>
            <person name="Tallon L."/>
            <person name="Sadzewicz L."/>
            <person name="Zhao X."/>
            <person name="Boylan J."/>
            <person name="Ott S."/>
            <person name="Bowen H."/>
            <person name="Vavikolanu K."/>
            <person name="Mehta A."/>
            <person name="Aluvathingal J."/>
            <person name="Nadendla S."/>
            <person name="Myers T."/>
            <person name="Yan Y."/>
            <person name="Sichtig H."/>
        </authorList>
    </citation>
    <scope>NUCLEOTIDE SEQUENCE [LARGE SCALE GENOMIC DNA]</scope>
    <source>
        <strain evidence="7 8">FDAARGOS_1161</strain>
    </source>
</reference>
<dbReference type="Pfam" id="PF00849">
    <property type="entry name" value="PseudoU_synth_2"/>
    <property type="match status" value="1"/>
</dbReference>
<evidence type="ECO:0000313" key="8">
    <source>
        <dbReference type="Proteomes" id="UP000595254"/>
    </source>
</evidence>
<dbReference type="CDD" id="cd02553">
    <property type="entry name" value="PseudoU_synth_RsuA"/>
    <property type="match status" value="1"/>
</dbReference>
<dbReference type="InterPro" id="IPR006145">
    <property type="entry name" value="PsdUridine_synth_RsuA/RluA"/>
</dbReference>
<dbReference type="SMART" id="SM00363">
    <property type="entry name" value="S4"/>
    <property type="match status" value="1"/>
</dbReference>
<dbReference type="RefSeq" id="WP_040372413.1">
    <property type="nucleotide sequence ID" value="NZ_CP068053.1"/>
</dbReference>
<dbReference type="FunFam" id="3.30.70.1560:FF:000001">
    <property type="entry name" value="Pseudouridine synthase"/>
    <property type="match status" value="1"/>
</dbReference>
<dbReference type="NCBIfam" id="TIGR00093">
    <property type="entry name" value="pseudouridine synthase"/>
    <property type="match status" value="1"/>
</dbReference>
<dbReference type="PROSITE" id="PS01149">
    <property type="entry name" value="PSI_RSU"/>
    <property type="match status" value="1"/>
</dbReference>
<feature type="domain" description="RNA-binding S4" evidence="6">
    <location>
        <begin position="1"/>
        <end position="59"/>
    </location>
</feature>
<dbReference type="SUPFAM" id="SSF55174">
    <property type="entry name" value="Alpha-L RNA-binding motif"/>
    <property type="match status" value="1"/>
</dbReference>
<dbReference type="PANTHER" id="PTHR47683:SF4">
    <property type="entry name" value="PSEUDOURIDINE SYNTHASE"/>
    <property type="match status" value="1"/>
</dbReference>
<dbReference type="GO" id="GO:0003723">
    <property type="term" value="F:RNA binding"/>
    <property type="evidence" value="ECO:0007669"/>
    <property type="project" value="UniProtKB-KW"/>
</dbReference>
<dbReference type="Gene3D" id="3.10.290.10">
    <property type="entry name" value="RNA-binding S4 domain"/>
    <property type="match status" value="1"/>
</dbReference>
<dbReference type="AlphaFoldDB" id="A0A974NKJ8"/>
<evidence type="ECO:0000256" key="5">
    <source>
        <dbReference type="RuleBase" id="RU003887"/>
    </source>
</evidence>
<dbReference type="SUPFAM" id="SSF55120">
    <property type="entry name" value="Pseudouridine synthase"/>
    <property type="match status" value="1"/>
</dbReference>
<evidence type="ECO:0000259" key="6">
    <source>
        <dbReference type="SMART" id="SM00363"/>
    </source>
</evidence>
<proteinExistence type="inferred from homology"/>
<evidence type="ECO:0000256" key="1">
    <source>
        <dbReference type="ARBA" id="ARBA00008348"/>
    </source>
</evidence>
<dbReference type="PANTHER" id="PTHR47683">
    <property type="entry name" value="PSEUDOURIDINE SYNTHASE FAMILY PROTEIN-RELATED"/>
    <property type="match status" value="1"/>
</dbReference>
<dbReference type="Pfam" id="PF01479">
    <property type="entry name" value="S4"/>
    <property type="match status" value="1"/>
</dbReference>
<dbReference type="InterPro" id="IPR000748">
    <property type="entry name" value="PsdUridine_synth_RsuA/RluB/E/F"/>
</dbReference>
<organism evidence="7 8">
    <name type="scientific">Peribacillus psychrosaccharolyticus</name>
    <name type="common">Bacillus psychrosaccharolyticus</name>
    <dbReference type="NCBI Taxonomy" id="1407"/>
    <lineage>
        <taxon>Bacteria</taxon>
        <taxon>Bacillati</taxon>
        <taxon>Bacillota</taxon>
        <taxon>Bacilli</taxon>
        <taxon>Bacillales</taxon>
        <taxon>Bacillaceae</taxon>
        <taxon>Peribacillus</taxon>
    </lineage>
</organism>
<dbReference type="InterPro" id="IPR018496">
    <property type="entry name" value="PsdUridine_synth_RsuA/RluB_CS"/>
</dbReference>
<keyword evidence="8" id="KW-1185">Reference proteome</keyword>
<gene>
    <name evidence="7" type="ORF">I6J18_18005</name>
</gene>
<dbReference type="CDD" id="cd00165">
    <property type="entry name" value="S4"/>
    <property type="match status" value="1"/>
</dbReference>
<evidence type="ECO:0000256" key="2">
    <source>
        <dbReference type="ARBA" id="ARBA00022884"/>
    </source>
</evidence>